<dbReference type="AlphaFoldDB" id="M0M2P5"/>
<reference evidence="3 4" key="1">
    <citation type="journal article" date="2014" name="PLoS Genet.">
        <title>Phylogenetically driven sequencing of extremely halophilic archaea reveals strategies for static and dynamic osmo-response.</title>
        <authorList>
            <person name="Becker E.A."/>
            <person name="Seitzer P.M."/>
            <person name="Tritt A."/>
            <person name="Larsen D."/>
            <person name="Krusor M."/>
            <person name="Yao A.I."/>
            <person name="Wu D."/>
            <person name="Madern D."/>
            <person name="Eisen J.A."/>
            <person name="Darling A.E."/>
            <person name="Facciotti M.T."/>
        </authorList>
    </citation>
    <scope>NUCLEOTIDE SEQUENCE [LARGE SCALE GENOMIC DNA]</scope>
    <source>
        <strain evidence="3 4">100A6</strain>
    </source>
</reference>
<proteinExistence type="predicted"/>
<dbReference type="EMBL" id="AOMB01000023">
    <property type="protein sequence ID" value="EMA38884.1"/>
    <property type="molecule type" value="Genomic_DNA"/>
</dbReference>
<dbReference type="Pfam" id="PF00583">
    <property type="entry name" value="Acetyltransf_1"/>
    <property type="match status" value="1"/>
</dbReference>
<dbReference type="InterPro" id="IPR050769">
    <property type="entry name" value="NAT_camello-type"/>
</dbReference>
<evidence type="ECO:0000313" key="3">
    <source>
        <dbReference type="EMBL" id="EMA38884.1"/>
    </source>
</evidence>
<dbReference type="GO" id="GO:0008080">
    <property type="term" value="F:N-acetyltransferase activity"/>
    <property type="evidence" value="ECO:0007669"/>
    <property type="project" value="InterPro"/>
</dbReference>
<evidence type="ECO:0000313" key="4">
    <source>
        <dbReference type="Proteomes" id="UP000011566"/>
    </source>
</evidence>
<feature type="domain" description="N-acetyltransferase" evidence="2">
    <location>
        <begin position="26"/>
        <end position="185"/>
    </location>
</feature>
<accession>M0M2P5</accession>
<dbReference type="InterPro" id="IPR016181">
    <property type="entry name" value="Acyl_CoA_acyltransferase"/>
</dbReference>
<organism evidence="3 4">
    <name type="scientific">Halococcus hamelinensis 100A6</name>
    <dbReference type="NCBI Taxonomy" id="1132509"/>
    <lineage>
        <taxon>Archaea</taxon>
        <taxon>Methanobacteriati</taxon>
        <taxon>Methanobacteriota</taxon>
        <taxon>Stenosarchaea group</taxon>
        <taxon>Halobacteria</taxon>
        <taxon>Halobacteriales</taxon>
        <taxon>Halococcaceae</taxon>
        <taxon>Halococcus</taxon>
    </lineage>
</organism>
<keyword evidence="4" id="KW-1185">Reference proteome</keyword>
<keyword evidence="1 3" id="KW-0808">Transferase</keyword>
<evidence type="ECO:0000256" key="1">
    <source>
        <dbReference type="ARBA" id="ARBA00022679"/>
    </source>
</evidence>
<dbReference type="PATRIC" id="fig|1132509.6.peg.1960"/>
<sequence>MAVTGNEGGVSVERSRFDTDETGIETLLREYHRSVAADHRDFLARHATGYDFSPAEYVQHELEKDRSYLRENDGRRPLVVAVDGEEVVGCVYLYDLPENEAEVKRLYVREAYRGRGLGRRLLERLVEAAERDGYDSLRLDTAPYMERAQQLYRDLGFDTYEGGESVTDVPDPLLDDLVFMRRRLDGQ</sequence>
<dbReference type="Gene3D" id="3.40.630.30">
    <property type="match status" value="1"/>
</dbReference>
<protein>
    <submittedName>
        <fullName evidence="3">Acetyltransferase</fullName>
    </submittedName>
</protein>
<dbReference type="PANTHER" id="PTHR13947:SF37">
    <property type="entry name" value="LD18367P"/>
    <property type="match status" value="1"/>
</dbReference>
<gene>
    <name evidence="3" type="ORF">C447_08678</name>
</gene>
<dbReference type="PROSITE" id="PS51186">
    <property type="entry name" value="GNAT"/>
    <property type="match status" value="1"/>
</dbReference>
<name>M0M2P5_9EURY</name>
<dbReference type="SUPFAM" id="SSF55729">
    <property type="entry name" value="Acyl-CoA N-acyltransferases (Nat)"/>
    <property type="match status" value="1"/>
</dbReference>
<dbReference type="RefSeq" id="WP_007692944.1">
    <property type="nucleotide sequence ID" value="NZ_AJRK01000401.1"/>
</dbReference>
<dbReference type="OrthoDB" id="111868at2157"/>
<comment type="caution">
    <text evidence="3">The sequence shown here is derived from an EMBL/GenBank/DDBJ whole genome shotgun (WGS) entry which is preliminary data.</text>
</comment>
<dbReference type="Proteomes" id="UP000011566">
    <property type="component" value="Unassembled WGS sequence"/>
</dbReference>
<dbReference type="PANTHER" id="PTHR13947">
    <property type="entry name" value="GNAT FAMILY N-ACETYLTRANSFERASE"/>
    <property type="match status" value="1"/>
</dbReference>
<dbReference type="InterPro" id="IPR000182">
    <property type="entry name" value="GNAT_dom"/>
</dbReference>
<evidence type="ECO:0000259" key="2">
    <source>
        <dbReference type="PROSITE" id="PS51186"/>
    </source>
</evidence>